<keyword evidence="3" id="KW-1185">Reference proteome</keyword>
<evidence type="ECO:0000313" key="3">
    <source>
        <dbReference type="Proteomes" id="UP000325577"/>
    </source>
</evidence>
<dbReference type="GO" id="GO:0010333">
    <property type="term" value="F:terpene synthase activity"/>
    <property type="evidence" value="ECO:0007669"/>
    <property type="project" value="InterPro"/>
</dbReference>
<dbReference type="PANTHER" id="PTHR31739:SF25">
    <property type="entry name" value="(E,E)-GERANYLLINALOOL SYNTHASE"/>
    <property type="match status" value="1"/>
</dbReference>
<gene>
    <name evidence="2" type="ORF">F0562_014077</name>
</gene>
<dbReference type="PANTHER" id="PTHR31739">
    <property type="entry name" value="ENT-COPALYL DIPHOSPHATE SYNTHASE, CHLOROPLASTIC"/>
    <property type="match status" value="1"/>
</dbReference>
<dbReference type="InterPro" id="IPR050148">
    <property type="entry name" value="Terpene_synthase-like"/>
</dbReference>
<dbReference type="Proteomes" id="UP000325577">
    <property type="component" value="Linkage Group LG6"/>
</dbReference>
<evidence type="ECO:0008006" key="4">
    <source>
        <dbReference type="Google" id="ProtNLM"/>
    </source>
</evidence>
<organism evidence="2 3">
    <name type="scientific">Nyssa sinensis</name>
    <dbReference type="NCBI Taxonomy" id="561372"/>
    <lineage>
        <taxon>Eukaryota</taxon>
        <taxon>Viridiplantae</taxon>
        <taxon>Streptophyta</taxon>
        <taxon>Embryophyta</taxon>
        <taxon>Tracheophyta</taxon>
        <taxon>Spermatophyta</taxon>
        <taxon>Magnoliopsida</taxon>
        <taxon>eudicotyledons</taxon>
        <taxon>Gunneridae</taxon>
        <taxon>Pentapetalae</taxon>
        <taxon>asterids</taxon>
        <taxon>Cornales</taxon>
        <taxon>Nyssaceae</taxon>
        <taxon>Nyssa</taxon>
    </lineage>
</organism>
<dbReference type="GO" id="GO:0016102">
    <property type="term" value="P:diterpenoid biosynthetic process"/>
    <property type="evidence" value="ECO:0007669"/>
    <property type="project" value="TreeGrafter"/>
</dbReference>
<dbReference type="AlphaFoldDB" id="A0A5J4ZLV2"/>
<dbReference type="GO" id="GO:0000287">
    <property type="term" value="F:magnesium ion binding"/>
    <property type="evidence" value="ECO:0007669"/>
    <property type="project" value="TreeGrafter"/>
</dbReference>
<accession>A0A5J4ZLV2</accession>
<evidence type="ECO:0000256" key="1">
    <source>
        <dbReference type="ARBA" id="ARBA00022842"/>
    </source>
</evidence>
<dbReference type="Gene3D" id="1.50.10.160">
    <property type="match status" value="1"/>
</dbReference>
<dbReference type="Gene3D" id="1.10.600.10">
    <property type="entry name" value="Farnesyl Diphosphate Synthase"/>
    <property type="match status" value="1"/>
</dbReference>
<reference evidence="2 3" key="1">
    <citation type="submission" date="2019-09" db="EMBL/GenBank/DDBJ databases">
        <title>A chromosome-level genome assembly of the Chinese tupelo Nyssa sinensis.</title>
        <authorList>
            <person name="Yang X."/>
            <person name="Kang M."/>
            <person name="Yang Y."/>
            <person name="Xiong H."/>
            <person name="Wang M."/>
            <person name="Zhang Z."/>
            <person name="Wang Z."/>
            <person name="Wu H."/>
            <person name="Ma T."/>
            <person name="Liu J."/>
            <person name="Xi Z."/>
        </authorList>
    </citation>
    <scope>NUCLEOTIDE SEQUENCE [LARGE SCALE GENOMIC DNA]</scope>
    <source>
        <strain evidence="2">J267</strain>
        <tissue evidence="2">Leaf</tissue>
    </source>
</reference>
<evidence type="ECO:0000313" key="2">
    <source>
        <dbReference type="EMBL" id="KAA8519833.1"/>
    </source>
</evidence>
<protein>
    <recommendedName>
        <fullName evidence="4">Terpene synthase N-terminal domain-containing protein</fullName>
    </recommendedName>
</protein>
<dbReference type="OrthoDB" id="2343925at2759"/>
<proteinExistence type="predicted"/>
<name>A0A5J4ZLV2_9ASTE</name>
<dbReference type="InterPro" id="IPR008949">
    <property type="entry name" value="Isoprenoid_synthase_dom_sf"/>
</dbReference>
<keyword evidence="1" id="KW-0460">Magnesium</keyword>
<dbReference type="EMBL" id="CM018049">
    <property type="protein sequence ID" value="KAA8519833.1"/>
    <property type="molecule type" value="Genomic_DNA"/>
</dbReference>
<sequence length="226" mass="26110">MIPNPNQSDLPMFKCCLDWILNKRKEAWFSGDSTDDGRPTIDSFPATLACMIALKTWNTGVKNIKKEATVLDLLFHDKLKGLLANVLFERQCILERLSCPHNDKLMQLLVENYEFQQSIYRNELEELKRWEGKGLSGHGKTIFEALHHLVSDIAAKHLQQEGRDLTQYLLDIKELEVGKMNLVLLYLKENPQAEIEESIAYVRQILDEKKKELLEIVLMDDSNDLP</sequence>
<dbReference type="SUPFAM" id="SSF48576">
    <property type="entry name" value="Terpenoid synthases"/>
    <property type="match status" value="1"/>
</dbReference>